<sequence>MATSKRPICRQTGAGISILGVGTIDATGTADESDDIPGRGLSEGTFGGESRRSCALRHDTLGGALREPGAARQGRARRRAAAPPTPRAPPPPPAAPAPSGRPRRGLRAGERSGPTTASQRRRTPRPEGLRGPHRHPQRQRGCARDPRGEGSAASSQRGCRAAFSARNAAPGSPNTRAAEGSGTTFGAVWGGG</sequence>
<dbReference type="EnsemblProtists" id="EOD32664">
    <property type="protein sequence ID" value="EOD32664"/>
    <property type="gene ID" value="EMIHUDRAFT_456031"/>
</dbReference>
<feature type="region of interest" description="Disordered" evidence="1">
    <location>
        <begin position="26"/>
        <end position="192"/>
    </location>
</feature>
<evidence type="ECO:0000313" key="3">
    <source>
        <dbReference type="Proteomes" id="UP000013827"/>
    </source>
</evidence>
<protein>
    <submittedName>
        <fullName evidence="2">Uncharacterized protein</fullName>
    </submittedName>
</protein>
<dbReference type="AlphaFoldDB" id="A0A0D3KA79"/>
<organism evidence="2 3">
    <name type="scientific">Emiliania huxleyi (strain CCMP1516)</name>
    <dbReference type="NCBI Taxonomy" id="280463"/>
    <lineage>
        <taxon>Eukaryota</taxon>
        <taxon>Haptista</taxon>
        <taxon>Haptophyta</taxon>
        <taxon>Prymnesiophyceae</taxon>
        <taxon>Isochrysidales</taxon>
        <taxon>Noelaerhabdaceae</taxon>
        <taxon>Emiliania</taxon>
    </lineage>
</organism>
<reference evidence="3" key="1">
    <citation type="journal article" date="2013" name="Nature">
        <title>Pan genome of the phytoplankton Emiliania underpins its global distribution.</title>
        <authorList>
            <person name="Read B.A."/>
            <person name="Kegel J."/>
            <person name="Klute M.J."/>
            <person name="Kuo A."/>
            <person name="Lefebvre S.C."/>
            <person name="Maumus F."/>
            <person name="Mayer C."/>
            <person name="Miller J."/>
            <person name="Monier A."/>
            <person name="Salamov A."/>
            <person name="Young J."/>
            <person name="Aguilar M."/>
            <person name="Claverie J.M."/>
            <person name="Frickenhaus S."/>
            <person name="Gonzalez K."/>
            <person name="Herman E.K."/>
            <person name="Lin Y.C."/>
            <person name="Napier J."/>
            <person name="Ogata H."/>
            <person name="Sarno A.F."/>
            <person name="Shmutz J."/>
            <person name="Schroeder D."/>
            <person name="de Vargas C."/>
            <person name="Verret F."/>
            <person name="von Dassow P."/>
            <person name="Valentin K."/>
            <person name="Van de Peer Y."/>
            <person name="Wheeler G."/>
            <person name="Dacks J.B."/>
            <person name="Delwiche C.F."/>
            <person name="Dyhrman S.T."/>
            <person name="Glockner G."/>
            <person name="John U."/>
            <person name="Richards T."/>
            <person name="Worden A.Z."/>
            <person name="Zhang X."/>
            <person name="Grigoriev I.V."/>
            <person name="Allen A.E."/>
            <person name="Bidle K."/>
            <person name="Borodovsky M."/>
            <person name="Bowler C."/>
            <person name="Brownlee C."/>
            <person name="Cock J.M."/>
            <person name="Elias M."/>
            <person name="Gladyshev V.N."/>
            <person name="Groth M."/>
            <person name="Guda C."/>
            <person name="Hadaegh A."/>
            <person name="Iglesias-Rodriguez M.D."/>
            <person name="Jenkins J."/>
            <person name="Jones B.M."/>
            <person name="Lawson T."/>
            <person name="Leese F."/>
            <person name="Lindquist E."/>
            <person name="Lobanov A."/>
            <person name="Lomsadze A."/>
            <person name="Malik S.B."/>
            <person name="Marsh M.E."/>
            <person name="Mackinder L."/>
            <person name="Mock T."/>
            <person name="Mueller-Roeber B."/>
            <person name="Pagarete A."/>
            <person name="Parker M."/>
            <person name="Probert I."/>
            <person name="Quesneville H."/>
            <person name="Raines C."/>
            <person name="Rensing S.A."/>
            <person name="Riano-Pachon D.M."/>
            <person name="Richier S."/>
            <person name="Rokitta S."/>
            <person name="Shiraiwa Y."/>
            <person name="Soanes D.M."/>
            <person name="van der Giezen M."/>
            <person name="Wahlund T.M."/>
            <person name="Williams B."/>
            <person name="Wilson W."/>
            <person name="Wolfe G."/>
            <person name="Wurch L.L."/>
        </authorList>
    </citation>
    <scope>NUCLEOTIDE SEQUENCE</scope>
</reference>
<reference evidence="2" key="2">
    <citation type="submission" date="2024-10" db="UniProtKB">
        <authorList>
            <consortium name="EnsemblProtists"/>
        </authorList>
    </citation>
    <scope>IDENTIFICATION</scope>
</reference>
<evidence type="ECO:0000313" key="2">
    <source>
        <dbReference type="EnsemblProtists" id="EOD32664"/>
    </source>
</evidence>
<evidence type="ECO:0000256" key="1">
    <source>
        <dbReference type="SAM" id="MobiDB-lite"/>
    </source>
</evidence>
<dbReference type="GeneID" id="17277937"/>
<accession>A0A0D3KA79</accession>
<dbReference type="KEGG" id="ehx:EMIHUDRAFT_456031"/>
<feature type="compositionally biased region" description="Pro residues" evidence="1">
    <location>
        <begin position="83"/>
        <end position="96"/>
    </location>
</feature>
<dbReference type="RefSeq" id="XP_005785093.1">
    <property type="nucleotide sequence ID" value="XM_005785036.1"/>
</dbReference>
<dbReference type="HOGENOM" id="CLU_1417566_0_0_1"/>
<dbReference type="Proteomes" id="UP000013827">
    <property type="component" value="Unassembled WGS sequence"/>
</dbReference>
<keyword evidence="3" id="KW-1185">Reference proteome</keyword>
<name>A0A0D3KA79_EMIH1</name>
<dbReference type="PaxDb" id="2903-EOD32664"/>
<proteinExistence type="predicted"/>
<feature type="compositionally biased region" description="Basic and acidic residues" evidence="1">
    <location>
        <begin position="49"/>
        <end position="60"/>
    </location>
</feature>